<evidence type="ECO:0000256" key="3">
    <source>
        <dbReference type="ARBA" id="ARBA00022638"/>
    </source>
</evidence>
<comment type="similarity">
    <text evidence="7">Belongs to the glycosyl hydrolase 24 family.</text>
</comment>
<keyword evidence="3 7" id="KW-0081">Bacteriolytic enzyme</keyword>
<dbReference type="EMBL" id="WNDX01000064">
    <property type="protein sequence ID" value="KAF1043215.1"/>
    <property type="molecule type" value="Genomic_DNA"/>
</dbReference>
<dbReference type="PANTHER" id="PTHR38107:SF3">
    <property type="entry name" value="LYSOZYME RRRD-RELATED"/>
    <property type="match status" value="1"/>
</dbReference>
<dbReference type="EC" id="3.2.1.17" evidence="7"/>
<sequence length="175" mass="19324">MNDSLHISPAGLAIEKKYEKGPPKISPQGFATRMYIDDAGYPTTGWGHRIFSKSDPLMTAVIDETIAEQLLVQDNLYAENGVKKLVRVPLRQCEFDPLTSLVFNIGPGKADGIPGDFADSTLLRKLNAGDKVGAADQFLVWNKYRDQKCGCLKVANGLKERRELERALFLGVTRA</sequence>
<evidence type="ECO:0000256" key="5">
    <source>
        <dbReference type="ARBA" id="ARBA00023200"/>
    </source>
</evidence>
<evidence type="ECO:0000256" key="6">
    <source>
        <dbReference type="ARBA" id="ARBA00023295"/>
    </source>
</evidence>
<dbReference type="InterPro" id="IPR023347">
    <property type="entry name" value="Lysozyme_dom_sf"/>
</dbReference>
<gene>
    <name evidence="8" type="primary">rrrD_2</name>
    <name evidence="8" type="ORF">GAK35_02307</name>
</gene>
<dbReference type="Proteomes" id="UP000462435">
    <property type="component" value="Unassembled WGS sequence"/>
</dbReference>
<keyword evidence="6 7" id="KW-0326">Glycosidase</keyword>
<comment type="caution">
    <text evidence="8">The sequence shown here is derived from an EMBL/GenBank/DDBJ whole genome shotgun (WGS) entry which is preliminary data.</text>
</comment>
<evidence type="ECO:0000256" key="2">
    <source>
        <dbReference type="ARBA" id="ARBA00022529"/>
    </source>
</evidence>
<reference evidence="9" key="1">
    <citation type="journal article" date="2020" name="MBio">
        <title>Horizontal gene transfer to a defensive symbiont with a reduced genome amongst a multipartite beetle microbiome.</title>
        <authorList>
            <person name="Waterworth S.C."/>
            <person name="Florez L.V."/>
            <person name="Rees E.R."/>
            <person name="Hertweck C."/>
            <person name="Kaltenpoth M."/>
            <person name="Kwan J.C."/>
        </authorList>
    </citation>
    <scope>NUCLEOTIDE SEQUENCE [LARGE SCALE GENOMIC DNA]</scope>
</reference>
<evidence type="ECO:0000313" key="8">
    <source>
        <dbReference type="EMBL" id="KAF1043215.1"/>
    </source>
</evidence>
<name>A0A7V8JUB8_9BURK</name>
<dbReference type="GO" id="GO:0003796">
    <property type="term" value="F:lysozyme activity"/>
    <property type="evidence" value="ECO:0007669"/>
    <property type="project" value="UniProtKB-EC"/>
</dbReference>
<keyword evidence="5" id="KW-1035">Host cytoplasm</keyword>
<dbReference type="PANTHER" id="PTHR38107">
    <property type="match status" value="1"/>
</dbReference>
<evidence type="ECO:0000256" key="1">
    <source>
        <dbReference type="ARBA" id="ARBA00000632"/>
    </source>
</evidence>
<accession>A0A7V8JUB8</accession>
<organism evidence="8 9">
    <name type="scientific">Herbaspirillum frisingense</name>
    <dbReference type="NCBI Taxonomy" id="92645"/>
    <lineage>
        <taxon>Bacteria</taxon>
        <taxon>Pseudomonadati</taxon>
        <taxon>Pseudomonadota</taxon>
        <taxon>Betaproteobacteria</taxon>
        <taxon>Burkholderiales</taxon>
        <taxon>Oxalobacteraceae</taxon>
        <taxon>Herbaspirillum</taxon>
    </lineage>
</organism>
<dbReference type="SUPFAM" id="SSF53955">
    <property type="entry name" value="Lysozyme-like"/>
    <property type="match status" value="1"/>
</dbReference>
<dbReference type="InterPro" id="IPR034690">
    <property type="entry name" value="Endolysin_T4_type"/>
</dbReference>
<dbReference type="InterPro" id="IPR051018">
    <property type="entry name" value="Bacteriophage_GH24"/>
</dbReference>
<evidence type="ECO:0000313" key="9">
    <source>
        <dbReference type="Proteomes" id="UP000462435"/>
    </source>
</evidence>
<dbReference type="GO" id="GO:0009253">
    <property type="term" value="P:peptidoglycan catabolic process"/>
    <property type="evidence" value="ECO:0007669"/>
    <property type="project" value="InterPro"/>
</dbReference>
<proteinExistence type="inferred from homology"/>
<evidence type="ECO:0000256" key="7">
    <source>
        <dbReference type="RuleBase" id="RU003788"/>
    </source>
</evidence>
<dbReference type="GO" id="GO:0031640">
    <property type="term" value="P:killing of cells of another organism"/>
    <property type="evidence" value="ECO:0007669"/>
    <property type="project" value="UniProtKB-KW"/>
</dbReference>
<keyword evidence="2 7" id="KW-0929">Antimicrobial</keyword>
<dbReference type="Gene3D" id="1.10.530.40">
    <property type="match status" value="1"/>
</dbReference>
<dbReference type="HAMAP" id="MF_04110">
    <property type="entry name" value="ENDOLYSIN_T4"/>
    <property type="match status" value="1"/>
</dbReference>
<dbReference type="AlphaFoldDB" id="A0A7V8JUB8"/>
<evidence type="ECO:0000256" key="4">
    <source>
        <dbReference type="ARBA" id="ARBA00022801"/>
    </source>
</evidence>
<dbReference type="InterPro" id="IPR023346">
    <property type="entry name" value="Lysozyme-like_dom_sf"/>
</dbReference>
<dbReference type="InterPro" id="IPR002196">
    <property type="entry name" value="Glyco_hydro_24"/>
</dbReference>
<dbReference type="GO" id="GO:0042742">
    <property type="term" value="P:defense response to bacterium"/>
    <property type="evidence" value="ECO:0007669"/>
    <property type="project" value="UniProtKB-KW"/>
</dbReference>
<dbReference type="GO" id="GO:0016998">
    <property type="term" value="P:cell wall macromolecule catabolic process"/>
    <property type="evidence" value="ECO:0007669"/>
    <property type="project" value="InterPro"/>
</dbReference>
<keyword evidence="4 7" id="KW-0378">Hydrolase</keyword>
<dbReference type="InterPro" id="IPR033907">
    <property type="entry name" value="Endolysin_autolysin"/>
</dbReference>
<dbReference type="Pfam" id="PF00959">
    <property type="entry name" value="Phage_lysozyme"/>
    <property type="match status" value="1"/>
</dbReference>
<comment type="catalytic activity">
    <reaction evidence="1 7">
        <text>Hydrolysis of (1-&gt;4)-beta-linkages between N-acetylmuramic acid and N-acetyl-D-glucosamine residues in a peptidoglycan and between N-acetyl-D-glucosamine residues in chitodextrins.</text>
        <dbReference type="EC" id="3.2.1.17"/>
    </reaction>
</comment>
<protein>
    <recommendedName>
        <fullName evidence="7">Lysozyme</fullName>
        <ecNumber evidence="7">3.2.1.17</ecNumber>
    </recommendedName>
</protein>
<dbReference type="CDD" id="cd00737">
    <property type="entry name" value="lyz_endolysin_autolysin"/>
    <property type="match status" value="1"/>
</dbReference>